<feature type="domain" description="MORF/ORRM1/DAG-like MORF" evidence="3">
    <location>
        <begin position="84"/>
        <end position="176"/>
    </location>
</feature>
<evidence type="ECO:0000259" key="3">
    <source>
        <dbReference type="Pfam" id="PF21864"/>
    </source>
</evidence>
<organism evidence="4">
    <name type="scientific">Salvia splendens</name>
    <name type="common">Scarlet sage</name>
    <dbReference type="NCBI Taxonomy" id="180675"/>
    <lineage>
        <taxon>Eukaryota</taxon>
        <taxon>Viridiplantae</taxon>
        <taxon>Streptophyta</taxon>
        <taxon>Embryophyta</taxon>
        <taxon>Tracheophyta</taxon>
        <taxon>Spermatophyta</taxon>
        <taxon>Magnoliopsida</taxon>
        <taxon>eudicotyledons</taxon>
        <taxon>Gunneridae</taxon>
        <taxon>Pentapetalae</taxon>
        <taxon>asterids</taxon>
        <taxon>lamiids</taxon>
        <taxon>Lamiales</taxon>
        <taxon>Lamiaceae</taxon>
        <taxon>Nepetoideae</taxon>
        <taxon>Mentheae</taxon>
        <taxon>Salviinae</taxon>
        <taxon>Salvia</taxon>
        <taxon>Salvia subgen. Calosphace</taxon>
        <taxon>core Calosphace</taxon>
    </lineage>
</organism>
<evidence type="ECO:0000256" key="1">
    <source>
        <dbReference type="ARBA" id="ARBA00022946"/>
    </source>
</evidence>
<dbReference type="EMBL" id="PNBA02000020">
    <property type="protein sequence ID" value="KAG6388729.1"/>
    <property type="molecule type" value="Genomic_DNA"/>
</dbReference>
<proteinExistence type="predicted"/>
<dbReference type="PANTHER" id="PTHR31346:SF5">
    <property type="entry name" value="MULTIPLE ORGANELLAR RNA EDITING FACTOR 1, MITOCHONDRIAL"/>
    <property type="match status" value="1"/>
</dbReference>
<evidence type="ECO:0000256" key="2">
    <source>
        <dbReference type="SAM" id="MobiDB-lite"/>
    </source>
</evidence>
<dbReference type="PANTHER" id="PTHR31346">
    <property type="entry name" value="MULTIPLE ORGANELLAR RNA EDITING FACTOR 2, CHLOROPLASTIC-RELATED-RELATED"/>
    <property type="match status" value="1"/>
</dbReference>
<dbReference type="GO" id="GO:0080156">
    <property type="term" value="P:mitochondrial mRNA modification"/>
    <property type="evidence" value="ECO:0007669"/>
    <property type="project" value="TreeGrafter"/>
</dbReference>
<evidence type="ECO:0000313" key="5">
    <source>
        <dbReference type="Proteomes" id="UP000298416"/>
    </source>
</evidence>
<dbReference type="AlphaFoldDB" id="A0A8X8W6D2"/>
<comment type="caution">
    <text evidence="4">The sequence shown here is derived from an EMBL/GenBank/DDBJ whole genome shotgun (WGS) entry which is preliminary data.</text>
</comment>
<dbReference type="Proteomes" id="UP000298416">
    <property type="component" value="Unassembled WGS sequence"/>
</dbReference>
<feature type="compositionally biased region" description="Polar residues" evidence="2">
    <location>
        <begin position="370"/>
        <end position="396"/>
    </location>
</feature>
<protein>
    <recommendedName>
        <fullName evidence="3">MORF/ORRM1/DAG-like MORF domain-containing protein</fullName>
    </recommendedName>
</protein>
<reference evidence="4" key="1">
    <citation type="submission" date="2018-01" db="EMBL/GenBank/DDBJ databases">
        <authorList>
            <person name="Mao J.F."/>
        </authorList>
    </citation>
    <scope>NUCLEOTIDE SEQUENCE</scope>
    <source>
        <strain evidence="4">Huo1</strain>
        <tissue evidence="4">Leaf</tissue>
    </source>
</reference>
<keyword evidence="5" id="KW-1185">Reference proteome</keyword>
<feature type="region of interest" description="Disordered" evidence="2">
    <location>
        <begin position="174"/>
        <end position="445"/>
    </location>
</feature>
<gene>
    <name evidence="4" type="ORF">SASPL_150161</name>
</gene>
<feature type="compositionally biased region" description="Polar residues" evidence="2">
    <location>
        <begin position="289"/>
        <end position="341"/>
    </location>
</feature>
<feature type="compositionally biased region" description="Low complexity" evidence="2">
    <location>
        <begin position="351"/>
        <end position="363"/>
    </location>
</feature>
<dbReference type="InterPro" id="IPR054059">
    <property type="entry name" value="MORF/ORRM1/DAG-like_MORF"/>
</dbReference>
<dbReference type="Pfam" id="PF21864">
    <property type="entry name" value="MORF_dom"/>
    <property type="match status" value="1"/>
</dbReference>
<dbReference type="GO" id="GO:0016554">
    <property type="term" value="P:cytidine to uridine editing"/>
    <property type="evidence" value="ECO:0007669"/>
    <property type="project" value="InterPro"/>
</dbReference>
<feature type="compositionally biased region" description="Pro residues" evidence="2">
    <location>
        <begin position="206"/>
        <end position="218"/>
    </location>
</feature>
<dbReference type="InterPro" id="IPR039206">
    <property type="entry name" value="MORF/ORRM1/DAG-like"/>
</dbReference>
<feature type="compositionally biased region" description="Polar residues" evidence="2">
    <location>
        <begin position="235"/>
        <end position="277"/>
    </location>
</feature>
<dbReference type="GO" id="GO:0005739">
    <property type="term" value="C:mitochondrion"/>
    <property type="evidence" value="ECO:0007669"/>
    <property type="project" value="TreeGrafter"/>
</dbReference>
<name>A0A8X8W6D2_SALSN</name>
<accession>A0A8X8W6D2</accession>
<sequence length="479" mass="52884">MAFHPLRLRRALALSSSLLGHSSHGYKPQPFSFISAPRIPPSPAPAPPSIRRPFTSSTTLFRRAFNPETDEIGPDTILFEGCDYNHWLITVDFPRDSNIPREQMIETYINIAAQVFGSVEEAKKKIYALSTTTYQGFQVECSEETSEKFKSIPQVVFVLPDSYIDPVNKEYGGDKYVNGEIFPRPPPVHYGRRSNRDRRPREQNYGPPPQQNYGPPPHQNYGQPPRLNVRPPPQQNFGAPPQQNFGAPPQQNFGAPPQQNFGAPPQQNFGAPPQQNFGAPPKQNFGAPPQQSFGAPPQQNFGAPPQQNFGAPPQQNFGAPPQQSFGAPPQQNFGAPPQQNFGAPPKQNFGAPPQQSFSAPPQQNYGAPPYQNNASQPSHTPQPHNSYGSPSQQSYLPNRREGYANSPNYAQEQGRHQSHSQPGQRGFTQDADYGSSQDGAFGQDYALEASNKDDGSLLSGDILWFGECASCTIWLKKHL</sequence>
<reference evidence="4" key="2">
    <citation type="submission" date="2020-08" db="EMBL/GenBank/DDBJ databases">
        <title>Plant Genome Project.</title>
        <authorList>
            <person name="Zhang R.-G."/>
        </authorList>
    </citation>
    <scope>NUCLEOTIDE SEQUENCE</scope>
    <source>
        <strain evidence="4">Huo1</strain>
        <tissue evidence="4">Leaf</tissue>
    </source>
</reference>
<evidence type="ECO:0000313" key="4">
    <source>
        <dbReference type="EMBL" id="KAG6388729.1"/>
    </source>
</evidence>
<keyword evidence="1" id="KW-0809">Transit peptide</keyword>